<dbReference type="RefSeq" id="WP_026656320.1">
    <property type="nucleotide sequence ID" value="NC_022538.1"/>
</dbReference>
<dbReference type="GO" id="GO:0006281">
    <property type="term" value="P:DNA repair"/>
    <property type="evidence" value="ECO:0007669"/>
    <property type="project" value="UniProtKB-KW"/>
</dbReference>
<dbReference type="InterPro" id="IPR038726">
    <property type="entry name" value="PDDEXK_AddAB-type"/>
</dbReference>
<gene>
    <name evidence="5" type="ORF">BN85403440</name>
</gene>
<dbReference type="KEGG" id="apal:BN85403440"/>
<keyword evidence="1" id="KW-0227">DNA damage</keyword>
<keyword evidence="3" id="KW-0234">DNA repair</keyword>
<keyword evidence="2" id="KW-0378">Hydrolase</keyword>
<dbReference type="Pfam" id="PF12705">
    <property type="entry name" value="PDDEXK_1"/>
    <property type="match status" value="1"/>
</dbReference>
<feature type="domain" description="PD-(D/E)XK endonuclease-like" evidence="4">
    <location>
        <begin position="64"/>
        <end position="372"/>
    </location>
</feature>
<keyword evidence="2" id="KW-0347">Helicase</keyword>
<evidence type="ECO:0000313" key="6">
    <source>
        <dbReference type="Proteomes" id="UP000032740"/>
    </source>
</evidence>
<evidence type="ECO:0000313" key="5">
    <source>
        <dbReference type="EMBL" id="CCV63921.1"/>
    </source>
</evidence>
<dbReference type="GO" id="GO:0004386">
    <property type="term" value="F:helicase activity"/>
    <property type="evidence" value="ECO:0007669"/>
    <property type="project" value="UniProtKB-KW"/>
</dbReference>
<proteinExistence type="predicted"/>
<evidence type="ECO:0000256" key="2">
    <source>
        <dbReference type="ARBA" id="ARBA00022806"/>
    </source>
</evidence>
<keyword evidence="2" id="KW-0067">ATP-binding</keyword>
<reference evidence="5 6" key="1">
    <citation type="journal article" date="2013" name="J. Mol. Microbiol. Biotechnol.">
        <title>Analysis of the Complete Genomes of Acholeplasma brassicae , A. palmae and A. laidlawii and Their Comparison to the Obligate Parasites from ' Candidatus Phytoplasma'.</title>
        <authorList>
            <person name="Kube M."/>
            <person name="Siewert C."/>
            <person name="Migdoll A.M."/>
            <person name="Duduk B."/>
            <person name="Holz S."/>
            <person name="Rabus R."/>
            <person name="Seemuller E."/>
            <person name="Mitrovic J."/>
            <person name="Muller I."/>
            <person name="Buttner C."/>
            <person name="Reinhardt R."/>
        </authorList>
    </citation>
    <scope>NUCLEOTIDE SEQUENCE [LARGE SCALE GENOMIC DNA]</scope>
    <source>
        <strain evidence="5 6">J233</strain>
    </source>
</reference>
<dbReference type="EMBL" id="FO681347">
    <property type="protein sequence ID" value="CCV63921.1"/>
    <property type="molecule type" value="Genomic_DNA"/>
</dbReference>
<sequence>MLENQPYTKINIEDIRHGFSKEYYKTYFSNKDKGSLLTDFTGAFLLNQDQKTHLINYIKNKGVSLTPTSLTTYFKVPFIYYIEKVLGLDTFKKSINLYLGDFFHILIEVLMVLKYEEKTIRNSDFSNDKELNEAIINYIIKKDMDGFTYEDYFEDFFEVYFKKEIQFIVNLKNKNINELDETEKLLIKMQFYIHKNKSYITRALERLIDLEDNISSKELYLEKEVIINEFNGRADLVKVYPDNSFSIIDYKTSSKDAFHYDKIIEIFKALLSENKEEEISLSALNLLQLIFYAYFIKKENSNLKLKDLAFYSYFEENLKLNALSTSELDKVYYTTGKDRMISLEQLDKLYELIEKLLEQTKNDIFNADFPITVRKDTNQKEDLEETIYSIYEALAYFNTNEERDDENED</sequence>
<accession>U4KR78</accession>
<evidence type="ECO:0000259" key="4">
    <source>
        <dbReference type="Pfam" id="PF12705"/>
    </source>
</evidence>
<dbReference type="InterPro" id="IPR011604">
    <property type="entry name" value="PDDEXK-like_dom_sf"/>
</dbReference>
<protein>
    <recommendedName>
        <fullName evidence="4">PD-(D/E)XK endonuclease-like domain-containing protein</fullName>
    </recommendedName>
</protein>
<dbReference type="HOGENOM" id="CLU_671981_0_0_14"/>
<organism evidence="5 6">
    <name type="scientific">Alteracholeplasma palmae (strain ATCC 49389 / J233)</name>
    <name type="common">Acholeplasma palmae</name>
    <dbReference type="NCBI Taxonomy" id="1318466"/>
    <lineage>
        <taxon>Bacteria</taxon>
        <taxon>Bacillati</taxon>
        <taxon>Mycoplasmatota</taxon>
        <taxon>Mollicutes</taxon>
        <taxon>Acholeplasmatales</taxon>
        <taxon>Acholeplasmataceae</taxon>
        <taxon>Acholeplasma</taxon>
    </lineage>
</organism>
<dbReference type="AlphaFoldDB" id="U4KR78"/>
<dbReference type="OrthoDB" id="384283at2"/>
<name>U4KR78_ALTPJ</name>
<dbReference type="STRING" id="1318466.BN85403440"/>
<dbReference type="Gene3D" id="3.90.320.10">
    <property type="match status" value="1"/>
</dbReference>
<evidence type="ECO:0000256" key="3">
    <source>
        <dbReference type="ARBA" id="ARBA00023204"/>
    </source>
</evidence>
<keyword evidence="6" id="KW-1185">Reference proteome</keyword>
<evidence type="ECO:0000256" key="1">
    <source>
        <dbReference type="ARBA" id="ARBA00022763"/>
    </source>
</evidence>
<keyword evidence="2" id="KW-0547">Nucleotide-binding</keyword>
<dbReference type="Proteomes" id="UP000032740">
    <property type="component" value="Chromosome"/>
</dbReference>